<dbReference type="PROSITE" id="PS51257">
    <property type="entry name" value="PROKAR_LIPOPROTEIN"/>
    <property type="match status" value="1"/>
</dbReference>
<evidence type="ECO:0000313" key="2">
    <source>
        <dbReference type="Proteomes" id="UP001595735"/>
    </source>
</evidence>
<reference evidence="2" key="1">
    <citation type="journal article" date="2019" name="Int. J. Syst. Evol. Microbiol.">
        <title>The Global Catalogue of Microorganisms (GCM) 10K type strain sequencing project: providing services to taxonomists for standard genome sequencing and annotation.</title>
        <authorList>
            <consortium name="The Broad Institute Genomics Platform"/>
            <consortium name="The Broad Institute Genome Sequencing Center for Infectious Disease"/>
            <person name="Wu L."/>
            <person name="Ma J."/>
        </authorList>
    </citation>
    <scope>NUCLEOTIDE SEQUENCE [LARGE SCALE GENOMIC DNA]</scope>
    <source>
        <strain evidence="2">CECT 7798</strain>
    </source>
</reference>
<evidence type="ECO:0000313" key="1">
    <source>
        <dbReference type="EMBL" id="MFC3758821.1"/>
    </source>
</evidence>
<comment type="caution">
    <text evidence="1">The sequence shown here is derived from an EMBL/GenBank/DDBJ whole genome shotgun (WGS) entry which is preliminary data.</text>
</comment>
<dbReference type="RefSeq" id="WP_378170949.1">
    <property type="nucleotide sequence ID" value="NZ_JBHRYO010000002.1"/>
</dbReference>
<gene>
    <name evidence="1" type="ORF">ACFONJ_22870</name>
</gene>
<evidence type="ECO:0008006" key="3">
    <source>
        <dbReference type="Google" id="ProtNLM"/>
    </source>
</evidence>
<protein>
    <recommendedName>
        <fullName evidence="3">MORN repeat variant</fullName>
    </recommendedName>
</protein>
<proteinExistence type="predicted"/>
<organism evidence="1 2">
    <name type="scientific">Chryseobacterium tructae</name>
    <dbReference type="NCBI Taxonomy" id="1037380"/>
    <lineage>
        <taxon>Bacteria</taxon>
        <taxon>Pseudomonadati</taxon>
        <taxon>Bacteroidota</taxon>
        <taxon>Flavobacteriia</taxon>
        <taxon>Flavobacteriales</taxon>
        <taxon>Weeksellaceae</taxon>
        <taxon>Chryseobacterium group</taxon>
        <taxon>Chryseobacterium</taxon>
    </lineage>
</organism>
<dbReference type="Proteomes" id="UP001595735">
    <property type="component" value="Unassembled WGS sequence"/>
</dbReference>
<dbReference type="EMBL" id="JBHRYO010000002">
    <property type="protein sequence ID" value="MFC3758821.1"/>
    <property type="molecule type" value="Genomic_DNA"/>
</dbReference>
<accession>A0ABV7Y0N6</accession>
<keyword evidence="2" id="KW-1185">Reference proteome</keyword>
<name>A0ABV7Y0N6_9FLAO</name>
<sequence>MKSITLLISIFFIVACQAQKIPQIPKVKPVSDIKYRLACGSEIKIKKIDNWYNEKYVDNKVAYYDFKKSKNLKRVKEQYSIKKDILFYNGKKVDSLLIFYRQSENVNYSVYIINGRPTGYTIDVNNNPNPSMYSVTYDKDGNLNYNFIEQHIYLHKGNGIIKNYYYGEWNGKNQSFSKEVLKEEGEVENNFKVGEWKYYNKEGRIDSIKTYTLKDAVDIRFPYCIFNKNEPCY</sequence>